<accession>A0A543HZV7</accession>
<dbReference type="GO" id="GO:0008194">
    <property type="term" value="F:UDP-glycosyltransferase activity"/>
    <property type="evidence" value="ECO:0007669"/>
    <property type="project" value="InterPro"/>
</dbReference>
<feature type="domain" description="Erythromycin biosynthesis protein CIII-like N-terminal" evidence="5">
    <location>
        <begin position="32"/>
        <end position="146"/>
    </location>
</feature>
<evidence type="ECO:0000256" key="3">
    <source>
        <dbReference type="ARBA" id="ARBA00022679"/>
    </source>
</evidence>
<dbReference type="Gene3D" id="3.40.50.2000">
    <property type="entry name" value="Glycogen Phosphorylase B"/>
    <property type="match status" value="2"/>
</dbReference>
<dbReference type="InterPro" id="IPR050426">
    <property type="entry name" value="Glycosyltransferase_28"/>
</dbReference>
<comment type="caution">
    <text evidence="6">The sequence shown here is derived from an EMBL/GenBank/DDBJ whole genome shotgun (WGS) entry which is preliminary data.</text>
</comment>
<dbReference type="FunFam" id="3.40.50.2000:FF:000072">
    <property type="entry name" value="Glycosyl transferase"/>
    <property type="match status" value="1"/>
</dbReference>
<evidence type="ECO:0000259" key="5">
    <source>
        <dbReference type="Pfam" id="PF21036"/>
    </source>
</evidence>
<name>A0A543HZV7_9MICO</name>
<evidence type="ECO:0000259" key="4">
    <source>
        <dbReference type="Pfam" id="PF06722"/>
    </source>
</evidence>
<organism evidence="6 7">
    <name type="scientific">Humibacillus xanthopallidus</name>
    <dbReference type="NCBI Taxonomy" id="412689"/>
    <lineage>
        <taxon>Bacteria</taxon>
        <taxon>Bacillati</taxon>
        <taxon>Actinomycetota</taxon>
        <taxon>Actinomycetes</taxon>
        <taxon>Micrococcales</taxon>
        <taxon>Intrasporangiaceae</taxon>
        <taxon>Humibacillus</taxon>
    </lineage>
</organism>
<dbReference type="Pfam" id="PF06722">
    <property type="entry name" value="EryCIII-like_C"/>
    <property type="match status" value="1"/>
</dbReference>
<gene>
    <name evidence="6" type="ORF">FBY41_0216</name>
</gene>
<keyword evidence="2" id="KW-0328">Glycosyltransferase</keyword>
<dbReference type="Proteomes" id="UP000316747">
    <property type="component" value="Unassembled WGS sequence"/>
</dbReference>
<evidence type="ECO:0000256" key="1">
    <source>
        <dbReference type="ARBA" id="ARBA00006962"/>
    </source>
</evidence>
<dbReference type="PANTHER" id="PTHR48050">
    <property type="entry name" value="STEROL 3-BETA-GLUCOSYLTRANSFERASE"/>
    <property type="match status" value="1"/>
</dbReference>
<evidence type="ECO:0000256" key="2">
    <source>
        <dbReference type="ARBA" id="ARBA00022676"/>
    </source>
</evidence>
<evidence type="ECO:0000313" key="6">
    <source>
        <dbReference type="EMBL" id="TQM63862.1"/>
    </source>
</evidence>
<dbReference type="Pfam" id="PF21036">
    <property type="entry name" value="EryCIII-like_N"/>
    <property type="match status" value="1"/>
</dbReference>
<dbReference type="PANTHER" id="PTHR48050:SF13">
    <property type="entry name" value="STEROL 3-BETA-GLUCOSYLTRANSFERASE UGT80A2"/>
    <property type="match status" value="1"/>
</dbReference>
<keyword evidence="3 6" id="KW-0808">Transferase</keyword>
<comment type="similarity">
    <text evidence="1">Belongs to the glycosyltransferase 28 family.</text>
</comment>
<sequence>MRLWCHAGRMRVLCATTAGTGHFGPMVPVARACAAAGHEVRVAAPASFASHVERAGLAHDPFDDVPPDVLGPIFGGLSSVSMLEANHTVVRDVFGRLDAQAAFPGVSEVVERWRPDVVLRDPCEFGSLAAAVRAGVPHAEVAIGLGRLQLWASDLLVEPLDELDAIVGLPGGTCWAALASAPVFTSVPQSLDGGAVGSPKGAAAQNVPRAVRYRGGDRRGRVGSLPRAWGDGDHPLVYVTFGSVTGGFADLRVVFGRCLEVLRELPIRVLLTTGHAGDPEELRPWPDNARVEQWWPQDDVMPLAAAMVGHGGFGTTMSALTAGVPQVVVPLFAFDQEINATRVAEVGAGIRLGGRQDAAEHVGEAVAQVLSDSRMRSVAEAVADEIASLPDVSEIVETIEGLAKSR</sequence>
<evidence type="ECO:0000313" key="7">
    <source>
        <dbReference type="Proteomes" id="UP000316747"/>
    </source>
</evidence>
<protein>
    <submittedName>
        <fullName evidence="6">MGT family glycosyltransferase</fullName>
    </submittedName>
</protein>
<dbReference type="InterPro" id="IPR048284">
    <property type="entry name" value="EryCIII-like_N"/>
</dbReference>
<dbReference type="EMBL" id="VFPM01000001">
    <property type="protein sequence ID" value="TQM63862.1"/>
    <property type="molecule type" value="Genomic_DNA"/>
</dbReference>
<dbReference type="AlphaFoldDB" id="A0A543HZV7"/>
<dbReference type="GO" id="GO:0017000">
    <property type="term" value="P:antibiotic biosynthetic process"/>
    <property type="evidence" value="ECO:0007669"/>
    <property type="project" value="UniProtKB-ARBA"/>
</dbReference>
<dbReference type="InterPro" id="IPR002213">
    <property type="entry name" value="UDP_glucos_trans"/>
</dbReference>
<dbReference type="GO" id="GO:0016758">
    <property type="term" value="F:hexosyltransferase activity"/>
    <property type="evidence" value="ECO:0007669"/>
    <property type="project" value="UniProtKB-ARBA"/>
</dbReference>
<dbReference type="CDD" id="cd03784">
    <property type="entry name" value="GT1_Gtf-like"/>
    <property type="match status" value="1"/>
</dbReference>
<dbReference type="InterPro" id="IPR010610">
    <property type="entry name" value="EryCIII-like_C"/>
</dbReference>
<proteinExistence type="inferred from homology"/>
<dbReference type="SUPFAM" id="SSF53756">
    <property type="entry name" value="UDP-Glycosyltransferase/glycogen phosphorylase"/>
    <property type="match status" value="1"/>
</dbReference>
<keyword evidence="7" id="KW-1185">Reference proteome</keyword>
<feature type="domain" description="Erythromycin biosynthesis protein CIII-like C-terminal" evidence="4">
    <location>
        <begin position="275"/>
        <end position="401"/>
    </location>
</feature>
<reference evidence="6 7" key="1">
    <citation type="submission" date="2019-06" db="EMBL/GenBank/DDBJ databases">
        <title>Genome sequencing of plant associated microbes to promote plant fitness in Sorghum bicolor and Oryza sativa.</title>
        <authorList>
            <person name="Coleman-Derr D."/>
        </authorList>
    </citation>
    <scope>NUCLEOTIDE SEQUENCE [LARGE SCALE GENOMIC DNA]</scope>
    <source>
        <strain evidence="6 7">KV-663</strain>
    </source>
</reference>